<dbReference type="RefSeq" id="WP_157165427.1">
    <property type="nucleotide sequence ID" value="NZ_WPNZ01000005.1"/>
</dbReference>
<accession>A0A6L6WV99</accession>
<sequence>MHRDQSPLRAHPATEQVPSLLVDLDLMLDEFTRRPLQAEFRFDPGTPAVIGVEFLVERGASRSWNIGRELLHRGLTSMSGLGEVRMWPTLPGGPPSSWLLLESPEVEALFELPTAQLARWLDATYRIVSAEAEWDVLNWDGLLDELTGGPGTPTDA</sequence>
<keyword evidence="8" id="KW-1185">Reference proteome</keyword>
<keyword evidence="6" id="KW-0131">Cell cycle</keyword>
<protein>
    <submittedName>
        <fullName evidence="7">SsgA family sporulation/cell division regulator</fullName>
    </submittedName>
</protein>
<evidence type="ECO:0000256" key="2">
    <source>
        <dbReference type="ARBA" id="ARBA00009323"/>
    </source>
</evidence>
<dbReference type="GO" id="GO:0030428">
    <property type="term" value="C:cell septum"/>
    <property type="evidence" value="ECO:0007669"/>
    <property type="project" value="UniProtKB-SubCell"/>
</dbReference>
<dbReference type="GO" id="GO:0030435">
    <property type="term" value="P:sporulation resulting in formation of a cellular spore"/>
    <property type="evidence" value="ECO:0007669"/>
    <property type="project" value="UniProtKB-KW"/>
</dbReference>
<name>A0A6L6WV99_9ACTN</name>
<evidence type="ECO:0000256" key="6">
    <source>
        <dbReference type="ARBA" id="ARBA00023306"/>
    </source>
</evidence>
<evidence type="ECO:0000256" key="4">
    <source>
        <dbReference type="ARBA" id="ARBA00022969"/>
    </source>
</evidence>
<comment type="caution">
    <text evidence="7">The sequence shown here is derived from an EMBL/GenBank/DDBJ whole genome shotgun (WGS) entry which is preliminary data.</text>
</comment>
<evidence type="ECO:0000313" key="8">
    <source>
        <dbReference type="Proteomes" id="UP000483802"/>
    </source>
</evidence>
<dbReference type="EMBL" id="WPNZ01000005">
    <property type="protein sequence ID" value="MVO85388.1"/>
    <property type="molecule type" value="Genomic_DNA"/>
</dbReference>
<evidence type="ECO:0000256" key="1">
    <source>
        <dbReference type="ARBA" id="ARBA00004431"/>
    </source>
</evidence>
<dbReference type="GO" id="GO:0000917">
    <property type="term" value="P:division septum assembly"/>
    <property type="evidence" value="ECO:0007669"/>
    <property type="project" value="UniProtKB-KW"/>
</dbReference>
<evidence type="ECO:0000256" key="3">
    <source>
        <dbReference type="ARBA" id="ARBA00022618"/>
    </source>
</evidence>
<evidence type="ECO:0000313" key="7">
    <source>
        <dbReference type="EMBL" id="MVO85388.1"/>
    </source>
</evidence>
<reference evidence="7 8" key="1">
    <citation type="submission" date="2019-11" db="EMBL/GenBank/DDBJ databases">
        <title>Streptomyces typhae sp. nov., a novel endophytic actinomycete isolated from the root of cattail pollen (Typha angustifolia L.).</title>
        <authorList>
            <person name="Peng C."/>
        </authorList>
    </citation>
    <scope>NUCLEOTIDE SEQUENCE [LARGE SCALE GENOMIC DNA]</scope>
    <source>
        <strain evidence="8">p1417</strain>
    </source>
</reference>
<dbReference type="InterPro" id="IPR006776">
    <property type="entry name" value="SsgB"/>
</dbReference>
<dbReference type="Proteomes" id="UP000483802">
    <property type="component" value="Unassembled WGS sequence"/>
</dbReference>
<comment type="similarity">
    <text evidence="2">Belongs to the SsgA family.</text>
</comment>
<evidence type="ECO:0000256" key="5">
    <source>
        <dbReference type="ARBA" id="ARBA00023210"/>
    </source>
</evidence>
<proteinExistence type="inferred from homology"/>
<comment type="subcellular location">
    <subcellularLocation>
        <location evidence="1">Cell septum</location>
    </subcellularLocation>
</comment>
<keyword evidence="3 7" id="KW-0132">Cell division</keyword>
<gene>
    <name evidence="7" type="ORF">GPA10_11645</name>
</gene>
<keyword evidence="4" id="KW-0749">Sporulation</keyword>
<organism evidence="7 8">
    <name type="scientific">Streptomyces typhae</name>
    <dbReference type="NCBI Taxonomy" id="2681492"/>
    <lineage>
        <taxon>Bacteria</taxon>
        <taxon>Bacillati</taxon>
        <taxon>Actinomycetota</taxon>
        <taxon>Actinomycetes</taxon>
        <taxon>Kitasatosporales</taxon>
        <taxon>Streptomycetaceae</taxon>
        <taxon>Streptomyces</taxon>
    </lineage>
</organism>
<dbReference type="Gene3D" id="2.30.31.20">
    <property type="entry name" value="Sporulation-specific cell division protein SsgB"/>
    <property type="match status" value="1"/>
</dbReference>
<keyword evidence="5" id="KW-0717">Septation</keyword>
<dbReference type="Pfam" id="PF04686">
    <property type="entry name" value="SsgA"/>
    <property type="match status" value="1"/>
</dbReference>
<dbReference type="AlphaFoldDB" id="A0A6L6WV99"/>
<dbReference type="InterPro" id="IPR038658">
    <property type="entry name" value="SsgB_sf"/>
</dbReference>